<keyword evidence="1" id="KW-0472">Membrane</keyword>
<keyword evidence="3" id="KW-1185">Reference proteome</keyword>
<evidence type="ECO:0000313" key="3">
    <source>
        <dbReference type="Proteomes" id="UP000831786"/>
    </source>
</evidence>
<keyword evidence="1" id="KW-1133">Transmembrane helix</keyword>
<evidence type="ECO:0000313" key="2">
    <source>
        <dbReference type="EMBL" id="UOQ56304.1"/>
    </source>
</evidence>
<feature type="transmembrane region" description="Helical" evidence="1">
    <location>
        <begin position="33"/>
        <end position="56"/>
    </location>
</feature>
<organism evidence="2 3">
    <name type="scientific">Leucobacter allii</name>
    <dbReference type="NCBI Taxonomy" id="2932247"/>
    <lineage>
        <taxon>Bacteria</taxon>
        <taxon>Bacillati</taxon>
        <taxon>Actinomycetota</taxon>
        <taxon>Actinomycetes</taxon>
        <taxon>Micrococcales</taxon>
        <taxon>Microbacteriaceae</taxon>
        <taxon>Leucobacter</taxon>
    </lineage>
</organism>
<dbReference type="RefSeq" id="WP_244726547.1">
    <property type="nucleotide sequence ID" value="NZ_CP095045.1"/>
</dbReference>
<feature type="transmembrane region" description="Helical" evidence="1">
    <location>
        <begin position="77"/>
        <end position="96"/>
    </location>
</feature>
<dbReference type="EMBL" id="CP095045">
    <property type="protein sequence ID" value="UOQ56304.1"/>
    <property type="molecule type" value="Genomic_DNA"/>
</dbReference>
<protein>
    <submittedName>
        <fullName evidence="2">Uncharacterized protein</fullName>
    </submittedName>
</protein>
<feature type="transmembrane region" description="Helical" evidence="1">
    <location>
        <begin position="127"/>
        <end position="148"/>
    </location>
</feature>
<gene>
    <name evidence="2" type="ORF">MUN78_11480</name>
</gene>
<accession>A0ABY4FI13</accession>
<proteinExistence type="predicted"/>
<evidence type="ECO:0000256" key="1">
    <source>
        <dbReference type="SAM" id="Phobius"/>
    </source>
</evidence>
<keyword evidence="1" id="KW-0812">Transmembrane</keyword>
<reference evidence="2 3" key="1">
    <citation type="submission" date="2022-04" db="EMBL/GenBank/DDBJ databases">
        <title>Leucobacter sp. isolated from rhizosphere of garlic.</title>
        <authorList>
            <person name="Won M."/>
            <person name="Lee C.-M."/>
            <person name="Woen H.-Y."/>
            <person name="Kwon S.-W."/>
        </authorList>
    </citation>
    <scope>NUCLEOTIDE SEQUENCE [LARGE SCALE GENOMIC DNA]</scope>
    <source>
        <strain evidence="2 3">H21R-40</strain>
    </source>
</reference>
<dbReference type="Proteomes" id="UP000831786">
    <property type="component" value="Chromosome"/>
</dbReference>
<name>A0ABY4FI13_9MICO</name>
<sequence>MRTPHRGLVLATGWALLLAPPLAFLLKASVFPGWMMFILVLGAIPLLIGYAMQIVVASNGMLRSRGVFAVASDAWRGILAAWLTSAGVLLSAFFLVDGGDDGSYGSAFTELTGTSSTAEGERLSMGLLSPCALMWLAGWLWLVIEWIVQLGRARAERRASGA</sequence>